<name>A0A4Y4F5C3_9GAMM</name>
<proteinExistence type="predicted"/>
<sequence>MSDFVTPYLFNAHALPVDSDEPHAQPGNHLRVHHHPLLGLPVAPFLVARASVDNLKLLNTRNDARFYLNIDSDNQQELLPPFNVTPESPVTAVISLAAGDTCLWAQVEAQSMAELKPQAPGDPTPPVTDAEPIPFNPIPFNPIRPRPGVVRPGGSRPTLPDNRFTERFTRRPLPFFNRERWRIPEIDPDLLRRNRKLTCEAFVDSAAGPATIGRRSAYRYAFSGPGITRIRITGWGQVSGMRWIEAQDEQRLEYEPCAIMNLPHEGGARYLPIHDALALADQRVAEQAPKRRPLQETHDTPAPAAAPLADANFERKRVESLSATAVADLEPLINDLSQLQRDQLVDEDFLDAQGKKVGASSISRLGRVMQMLADPGTASRLGYKWRDDTYPENEERVVFYRVFGFFAEPLPSRRQDERPAEDFLVEGMINALPPQHRRWSRHQLLKALASQFGDDLPLTHATRRSPLSGVNAEALDKLEDHERYFGVSSIAIADRGAPLDPLSPPQLPAPEETPPLRDNWLPETPPTARREVIVDIRKSRVGGLLAAGKRAPASAPGAVYRQLNKANAEGFHLPLVLALNSDDGTQPPDPEPGSGFVADRQAGPEAIRYFIAEQDRFGRWSNWARREHRKGERPLPPRPEFQAYYRQPAIEDAATQGGSVLVKVMVPDAESLAPGSHLLQTLRVFRVDEVDGSLAPLDAAEADKQVHPDDEGADEQRFLLDLRWTGPILAATEQRTLRLTARWIDTQGRQSEASTPTTLRLVDPRPPAPVPVPDALQYAARPDVTGLCWVEYRWSPQPGQHHFGVYYSDENRLRSHLDELNRQDLLDDLDAADNAAARATIFRTNEALFPDFLFERLREVNVAFNSGERGFRHAVSGSLRVLNFYKVTAEAESGAKPVLSDVPMIVYGVPNADPPPRPTVQVTPVAAEAGENPLVAEVKIKLLTGTTQGLNWRLRRSSVSTQTLASVPIVATGAMGKVDEASGRQQATYRDDGPVQIAAHAQLRPWVRYSWIAEVQGAPESGSEAAGQAVPGLWSRPSDPFSLVLLPEQPPAPPSIDDVQGQPSGSDRRRVQITFSHPDELSGGSVGSYRLRLSRRLTSGAPLELLRDETISGSGPFVIHDEASDSTPVPEGTEYRIELIDPLGRTSDPSLAVVT</sequence>
<feature type="region of interest" description="Disordered" evidence="1">
    <location>
        <begin position="1046"/>
        <end position="1068"/>
    </location>
</feature>
<organism evidence="2 3">
    <name type="scientific">Halomonas halmophila</name>
    <dbReference type="NCBI Taxonomy" id="252"/>
    <lineage>
        <taxon>Bacteria</taxon>
        <taxon>Pseudomonadati</taxon>
        <taxon>Pseudomonadota</taxon>
        <taxon>Gammaproteobacteria</taxon>
        <taxon>Oceanospirillales</taxon>
        <taxon>Halomonadaceae</taxon>
        <taxon>Halomonas</taxon>
    </lineage>
</organism>
<dbReference type="Proteomes" id="UP000319812">
    <property type="component" value="Unassembled WGS sequence"/>
</dbReference>
<dbReference type="RefSeq" id="WP_141318912.1">
    <property type="nucleotide sequence ID" value="NZ_BJOC01000018.1"/>
</dbReference>
<comment type="caution">
    <text evidence="2">The sequence shown here is derived from an EMBL/GenBank/DDBJ whole genome shotgun (WGS) entry which is preliminary data.</text>
</comment>
<keyword evidence="3" id="KW-1185">Reference proteome</keyword>
<evidence type="ECO:0000313" key="2">
    <source>
        <dbReference type="EMBL" id="GED22308.1"/>
    </source>
</evidence>
<feature type="region of interest" description="Disordered" evidence="1">
    <location>
        <begin position="496"/>
        <end position="524"/>
    </location>
</feature>
<feature type="region of interest" description="Disordered" evidence="1">
    <location>
        <begin position="580"/>
        <end position="599"/>
    </location>
</feature>
<accession>A0A4Y4F5C3</accession>
<reference evidence="2 3" key="1">
    <citation type="submission" date="2019-06" db="EMBL/GenBank/DDBJ databases">
        <title>Whole genome shotgun sequence of Halomonas halmophila NBRC 15537.</title>
        <authorList>
            <person name="Hosoyama A."/>
            <person name="Uohara A."/>
            <person name="Ohji S."/>
            <person name="Ichikawa N."/>
        </authorList>
    </citation>
    <scope>NUCLEOTIDE SEQUENCE [LARGE SCALE GENOMIC DNA]</scope>
    <source>
        <strain evidence="2 3">NBRC 15537</strain>
    </source>
</reference>
<feature type="region of interest" description="Disordered" evidence="1">
    <location>
        <begin position="137"/>
        <end position="163"/>
    </location>
</feature>
<dbReference type="OrthoDB" id="7051218at2"/>
<feature type="compositionally biased region" description="Pro residues" evidence="1">
    <location>
        <begin position="501"/>
        <end position="513"/>
    </location>
</feature>
<feature type="region of interest" description="Disordered" evidence="1">
    <location>
        <begin position="285"/>
        <end position="304"/>
    </location>
</feature>
<feature type="compositionally biased region" description="Low complexity" evidence="1">
    <location>
        <begin position="146"/>
        <end position="157"/>
    </location>
</feature>
<evidence type="ECO:0000313" key="3">
    <source>
        <dbReference type="Proteomes" id="UP000319812"/>
    </source>
</evidence>
<gene>
    <name evidence="2" type="ORF">HHA01_12850</name>
</gene>
<evidence type="ECO:0000256" key="1">
    <source>
        <dbReference type="SAM" id="MobiDB-lite"/>
    </source>
</evidence>
<dbReference type="EMBL" id="BJOC01000018">
    <property type="protein sequence ID" value="GED22308.1"/>
    <property type="molecule type" value="Genomic_DNA"/>
</dbReference>
<protein>
    <submittedName>
        <fullName evidence="2">Uncharacterized protein</fullName>
    </submittedName>
</protein>
<dbReference type="AlphaFoldDB" id="A0A4Y4F5C3"/>